<feature type="domain" description="Siroheme decarboxylase NirL-like HTH" evidence="1">
    <location>
        <begin position="7"/>
        <end position="41"/>
    </location>
</feature>
<feature type="non-terminal residue" evidence="2">
    <location>
        <position position="42"/>
    </location>
</feature>
<dbReference type="EMBL" id="DRMH01000076">
    <property type="protein sequence ID" value="HFC97986.1"/>
    <property type="molecule type" value="Genomic_DNA"/>
</dbReference>
<evidence type="ECO:0000313" key="2">
    <source>
        <dbReference type="EMBL" id="HFC97986.1"/>
    </source>
</evidence>
<gene>
    <name evidence="2" type="ORF">ENJ40_05965</name>
</gene>
<organism evidence="2">
    <name type="scientific">Thermosulfurimonas dismutans</name>
    <dbReference type="NCBI Taxonomy" id="999894"/>
    <lineage>
        <taxon>Bacteria</taxon>
        <taxon>Pseudomonadati</taxon>
        <taxon>Thermodesulfobacteriota</taxon>
        <taxon>Thermodesulfobacteria</taxon>
        <taxon>Thermodesulfobacteriales</taxon>
        <taxon>Thermodesulfobacteriaceae</taxon>
        <taxon>Thermosulfurimonas</taxon>
    </lineage>
</organism>
<sequence>MITGDTEKRLLDLLQEGIPVEPRPFARLGERLGLTEEQVLES</sequence>
<proteinExistence type="predicted"/>
<accession>A0A7C3H194</accession>
<comment type="caution">
    <text evidence="2">The sequence shown here is derived from an EMBL/GenBank/DDBJ whole genome shotgun (WGS) entry which is preliminary data.</text>
</comment>
<dbReference type="Pfam" id="PF22451">
    <property type="entry name" value="NirdL-like_HTH"/>
    <property type="match status" value="1"/>
</dbReference>
<evidence type="ECO:0000259" key="1">
    <source>
        <dbReference type="Pfam" id="PF22451"/>
    </source>
</evidence>
<dbReference type="Proteomes" id="UP000886043">
    <property type="component" value="Unassembled WGS sequence"/>
</dbReference>
<dbReference type="Gene3D" id="1.10.10.2890">
    <property type="match status" value="1"/>
</dbReference>
<name>A0A7C3H194_9BACT</name>
<protein>
    <submittedName>
        <fullName evidence="2">AsnC family protein</fullName>
    </submittedName>
</protein>
<dbReference type="InterPro" id="IPR053953">
    <property type="entry name" value="NirdL-like_HTH"/>
</dbReference>
<reference evidence="2" key="1">
    <citation type="journal article" date="2020" name="mSystems">
        <title>Genome- and Community-Level Interaction Insights into Carbon Utilization and Element Cycling Functions of Hydrothermarchaeota in Hydrothermal Sediment.</title>
        <authorList>
            <person name="Zhou Z."/>
            <person name="Liu Y."/>
            <person name="Xu W."/>
            <person name="Pan J."/>
            <person name="Luo Z.H."/>
            <person name="Li M."/>
        </authorList>
    </citation>
    <scope>NUCLEOTIDE SEQUENCE [LARGE SCALE GENOMIC DNA]</scope>
    <source>
        <strain evidence="2">HyVt-483</strain>
    </source>
</reference>
<dbReference type="AlphaFoldDB" id="A0A7C3H194"/>